<dbReference type="InterPro" id="IPR019734">
    <property type="entry name" value="TPR_rpt"/>
</dbReference>
<reference evidence="2 3" key="1">
    <citation type="submission" date="2024-05" db="EMBL/GenBank/DDBJ databases">
        <title>Roseateles sp. 2.12 16S ribosomal RNA gene Genome sequencing and assembly.</title>
        <authorList>
            <person name="Woo H."/>
        </authorList>
    </citation>
    <scope>NUCLEOTIDE SEQUENCE [LARGE SCALE GENOMIC DNA]</scope>
    <source>
        <strain evidence="2 3">2.12</strain>
    </source>
</reference>
<accession>A0ABV0GBI6</accession>
<keyword evidence="3" id="KW-1185">Reference proteome</keyword>
<protein>
    <recommendedName>
        <fullName evidence="4">Tetratricopeptide repeat protein</fullName>
    </recommendedName>
</protein>
<dbReference type="PROSITE" id="PS50005">
    <property type="entry name" value="TPR"/>
    <property type="match status" value="1"/>
</dbReference>
<dbReference type="PANTHER" id="PTHR45588:SF1">
    <property type="entry name" value="WW DOMAIN-CONTAINING PROTEIN"/>
    <property type="match status" value="1"/>
</dbReference>
<gene>
    <name evidence="2" type="ORF">ABDJ40_06505</name>
</gene>
<dbReference type="SUPFAM" id="SSF48452">
    <property type="entry name" value="TPR-like"/>
    <property type="match status" value="2"/>
</dbReference>
<name>A0ABV0GBI6_9BURK</name>
<sequence>MNDLSPRAHRFFVRNAEVRPLVEQGLLYAYGFNFEAALACFQQAVTVDPSCVLAWWGMAYASGCNYNKPWRVFHPRMIARSMKLARHAIKNARAHQASASPLEIGLIDAIECRFQALGAHDEALLNQWNNEYADAMRRVYLAHPDNLDVAALLADALINRTPWKLWDMSTGLPAAGADTAEAMAILEQAMAQLEASRQPPHPGLLHFYIHVLETSPTPEKALGAADKLRQLNPEVGHLLHMPSHIDILCGHYHDALLANEQAIQVNEKFMAEHPEWLEFRLYCVHEIHFKIYAAMMMGRFEAAWDGVLQMEALIDAPLLAVDMPPMAYLLEGFLSVRAHVLIRFGKWEEILKIPPPGNASLYCNTVAMRHYARGIAFANLNEPAAAIQEHAAFKSAQAALHEHRYVTNNSCADLLKVAECVLEGEMAYHEGRFEQAFDCLRQAVQRDDALEYMEPWGWMMPTRHPLGALLLAQGRVEEAASVYCADLGLDGKTYRSLHHPGNVWSLQGYIACLRKLGEQDKADLLQPALNIAKARADVDISVSCLCAMPAKRQPRSCCS</sequence>
<dbReference type="RefSeq" id="WP_347607750.1">
    <property type="nucleotide sequence ID" value="NZ_JBDPZC010000002.1"/>
</dbReference>
<dbReference type="EMBL" id="JBDPZC010000002">
    <property type="protein sequence ID" value="MEO3712415.1"/>
    <property type="molecule type" value="Genomic_DNA"/>
</dbReference>
<evidence type="ECO:0000256" key="1">
    <source>
        <dbReference type="PROSITE-ProRule" id="PRU00339"/>
    </source>
</evidence>
<evidence type="ECO:0000313" key="3">
    <source>
        <dbReference type="Proteomes" id="UP001462640"/>
    </source>
</evidence>
<dbReference type="Gene3D" id="1.25.40.10">
    <property type="entry name" value="Tetratricopeptide repeat domain"/>
    <property type="match status" value="2"/>
</dbReference>
<evidence type="ECO:0008006" key="4">
    <source>
        <dbReference type="Google" id="ProtNLM"/>
    </source>
</evidence>
<proteinExistence type="predicted"/>
<evidence type="ECO:0000313" key="2">
    <source>
        <dbReference type="EMBL" id="MEO3712415.1"/>
    </source>
</evidence>
<feature type="repeat" description="TPR" evidence="1">
    <location>
        <begin position="18"/>
        <end position="51"/>
    </location>
</feature>
<dbReference type="SMART" id="SM00028">
    <property type="entry name" value="TPR"/>
    <property type="match status" value="2"/>
</dbReference>
<dbReference type="InterPro" id="IPR011990">
    <property type="entry name" value="TPR-like_helical_dom_sf"/>
</dbReference>
<dbReference type="Proteomes" id="UP001462640">
    <property type="component" value="Unassembled WGS sequence"/>
</dbReference>
<dbReference type="Pfam" id="PF13181">
    <property type="entry name" value="TPR_8"/>
    <property type="match status" value="1"/>
</dbReference>
<comment type="caution">
    <text evidence="2">The sequence shown here is derived from an EMBL/GenBank/DDBJ whole genome shotgun (WGS) entry which is preliminary data.</text>
</comment>
<organism evidence="2 3">
    <name type="scientific">Roseateles flavus</name>
    <dbReference type="NCBI Taxonomy" id="3149041"/>
    <lineage>
        <taxon>Bacteria</taxon>
        <taxon>Pseudomonadati</taxon>
        <taxon>Pseudomonadota</taxon>
        <taxon>Betaproteobacteria</taxon>
        <taxon>Burkholderiales</taxon>
        <taxon>Sphaerotilaceae</taxon>
        <taxon>Roseateles</taxon>
    </lineage>
</organism>
<keyword evidence="1" id="KW-0802">TPR repeat</keyword>
<dbReference type="PANTHER" id="PTHR45588">
    <property type="entry name" value="TPR DOMAIN-CONTAINING PROTEIN"/>
    <property type="match status" value="1"/>
</dbReference>